<evidence type="ECO:0000256" key="5">
    <source>
        <dbReference type="ARBA" id="ARBA00022729"/>
    </source>
</evidence>
<comment type="similarity">
    <text evidence="2 6">Belongs to the plant self-incompatibility (S1) protein family.</text>
</comment>
<dbReference type="AlphaFoldDB" id="A0A8X7WLB9"/>
<keyword evidence="4 6" id="KW-0964">Secreted</keyword>
<dbReference type="PANTHER" id="PTHR31232">
    <property type="match status" value="1"/>
</dbReference>
<evidence type="ECO:0000256" key="3">
    <source>
        <dbReference type="ARBA" id="ARBA00022471"/>
    </source>
</evidence>
<dbReference type="GO" id="GO:0060320">
    <property type="term" value="P:rejection of self pollen"/>
    <property type="evidence" value="ECO:0007669"/>
    <property type="project" value="UniProtKB-KW"/>
</dbReference>
<gene>
    <name evidence="7" type="ORF">Bca52824_002776</name>
</gene>
<evidence type="ECO:0000256" key="4">
    <source>
        <dbReference type="ARBA" id="ARBA00022525"/>
    </source>
</evidence>
<dbReference type="PANTHER" id="PTHR31232:SF116">
    <property type="entry name" value="S-PROTEIN HOMOLOG"/>
    <property type="match status" value="1"/>
</dbReference>
<sequence>MSRLSEVRCRTQVLVFQNSFASTHDTLQVHCKSGNEDLGVHFVKFTDFVYVIRFVDNTTTGTYWNCLIQHGPKMEYFQNFRAYTSDPSGPCCQHTWIAKEDVFNPAILIVQS</sequence>
<evidence type="ECO:0000256" key="6">
    <source>
        <dbReference type="RuleBase" id="RU367044"/>
    </source>
</evidence>
<keyword evidence="5" id="KW-0732">Signal</keyword>
<protein>
    <recommendedName>
        <fullName evidence="6">S-protein homolog</fullName>
    </recommendedName>
</protein>
<evidence type="ECO:0000256" key="1">
    <source>
        <dbReference type="ARBA" id="ARBA00004613"/>
    </source>
</evidence>
<proteinExistence type="inferred from homology"/>
<evidence type="ECO:0000256" key="2">
    <source>
        <dbReference type="ARBA" id="ARBA00005581"/>
    </source>
</evidence>
<keyword evidence="8" id="KW-1185">Reference proteome</keyword>
<comment type="subcellular location">
    <subcellularLocation>
        <location evidence="1 6">Secreted</location>
    </subcellularLocation>
</comment>
<name>A0A8X7WLB9_BRACI</name>
<dbReference type="InterPro" id="IPR010264">
    <property type="entry name" value="Self-incomp_S1"/>
</dbReference>
<accession>A0A8X7WLB9</accession>
<dbReference type="Proteomes" id="UP000886595">
    <property type="component" value="Unassembled WGS sequence"/>
</dbReference>
<dbReference type="GO" id="GO:0005576">
    <property type="term" value="C:extracellular region"/>
    <property type="evidence" value="ECO:0007669"/>
    <property type="project" value="UniProtKB-SubCell"/>
</dbReference>
<comment type="caution">
    <text evidence="7">The sequence shown here is derived from an EMBL/GenBank/DDBJ whole genome shotgun (WGS) entry which is preliminary data.</text>
</comment>
<dbReference type="OrthoDB" id="1841900at2759"/>
<dbReference type="Pfam" id="PF05938">
    <property type="entry name" value="Self-incomp_S1"/>
    <property type="match status" value="1"/>
</dbReference>
<evidence type="ECO:0000313" key="8">
    <source>
        <dbReference type="Proteomes" id="UP000886595"/>
    </source>
</evidence>
<evidence type="ECO:0000313" key="7">
    <source>
        <dbReference type="EMBL" id="KAG2331596.1"/>
    </source>
</evidence>
<dbReference type="EMBL" id="JAAMPC010000001">
    <property type="protein sequence ID" value="KAG2331596.1"/>
    <property type="molecule type" value="Genomic_DNA"/>
</dbReference>
<organism evidence="7 8">
    <name type="scientific">Brassica carinata</name>
    <name type="common">Ethiopian mustard</name>
    <name type="synonym">Abyssinian cabbage</name>
    <dbReference type="NCBI Taxonomy" id="52824"/>
    <lineage>
        <taxon>Eukaryota</taxon>
        <taxon>Viridiplantae</taxon>
        <taxon>Streptophyta</taxon>
        <taxon>Embryophyta</taxon>
        <taxon>Tracheophyta</taxon>
        <taxon>Spermatophyta</taxon>
        <taxon>Magnoliopsida</taxon>
        <taxon>eudicotyledons</taxon>
        <taxon>Gunneridae</taxon>
        <taxon>Pentapetalae</taxon>
        <taxon>rosids</taxon>
        <taxon>malvids</taxon>
        <taxon>Brassicales</taxon>
        <taxon>Brassicaceae</taxon>
        <taxon>Brassiceae</taxon>
        <taxon>Brassica</taxon>
    </lineage>
</organism>
<reference evidence="7 8" key="1">
    <citation type="submission" date="2020-02" db="EMBL/GenBank/DDBJ databases">
        <authorList>
            <person name="Ma Q."/>
            <person name="Huang Y."/>
            <person name="Song X."/>
            <person name="Pei D."/>
        </authorList>
    </citation>
    <scope>NUCLEOTIDE SEQUENCE [LARGE SCALE GENOMIC DNA]</scope>
    <source>
        <strain evidence="7">Sxm20200214</strain>
        <tissue evidence="7">Leaf</tissue>
    </source>
</reference>
<keyword evidence="3 6" id="KW-0713">Self-incompatibility</keyword>